<dbReference type="PANTHER" id="PTHR18966">
    <property type="entry name" value="IONOTROPIC GLUTAMATE RECEPTOR"/>
    <property type="match status" value="1"/>
</dbReference>
<gene>
    <name evidence="2" type="ORF">TSUD_384680</name>
</gene>
<proteinExistence type="predicted"/>
<accession>A0A2Z6NUI1</accession>
<sequence>MSTFLKNYLVQVYDFPTDQVVDVENEQDIVDKFKSKKISAIFTESPYVKVFLNKHCKDYTAATAAYKFGGMGFVFQKGAPIGRDFSEAILTLAENGRLQALEEYWLTPSNKCSNNSPSPDTESLTLDKFWGLYVICAVTSTICLGLALLKKYFHKHYHFKEVAIQLPQRDVIAKSDDDNNSDLNKVPRCGRVLRNGNIITLNKSATFGGSVIQGVRRRNSPRLESVIISDELRNPQRTQSASQ</sequence>
<feature type="transmembrane region" description="Helical" evidence="1">
    <location>
        <begin position="130"/>
        <end position="149"/>
    </location>
</feature>
<keyword evidence="1" id="KW-0812">Transmembrane</keyword>
<dbReference type="SUPFAM" id="SSF53850">
    <property type="entry name" value="Periplasmic binding protein-like II"/>
    <property type="match status" value="1"/>
</dbReference>
<organism evidence="2 3">
    <name type="scientific">Trifolium subterraneum</name>
    <name type="common">Subterranean clover</name>
    <dbReference type="NCBI Taxonomy" id="3900"/>
    <lineage>
        <taxon>Eukaryota</taxon>
        <taxon>Viridiplantae</taxon>
        <taxon>Streptophyta</taxon>
        <taxon>Embryophyta</taxon>
        <taxon>Tracheophyta</taxon>
        <taxon>Spermatophyta</taxon>
        <taxon>Magnoliopsida</taxon>
        <taxon>eudicotyledons</taxon>
        <taxon>Gunneridae</taxon>
        <taxon>Pentapetalae</taxon>
        <taxon>rosids</taxon>
        <taxon>fabids</taxon>
        <taxon>Fabales</taxon>
        <taxon>Fabaceae</taxon>
        <taxon>Papilionoideae</taxon>
        <taxon>50 kb inversion clade</taxon>
        <taxon>NPAAA clade</taxon>
        <taxon>Hologalegina</taxon>
        <taxon>IRL clade</taxon>
        <taxon>Trifolieae</taxon>
        <taxon>Trifolium</taxon>
    </lineage>
</organism>
<name>A0A2Z6NUI1_TRISU</name>
<keyword evidence="1" id="KW-1133">Transmembrane helix</keyword>
<reference evidence="3" key="1">
    <citation type="journal article" date="2017" name="Front. Plant Sci.">
        <title>Climate Clever Clovers: New Paradigm to Reduce the Environmental Footprint of Ruminants by Breeding Low Methanogenic Forages Utilizing Haplotype Variation.</title>
        <authorList>
            <person name="Kaur P."/>
            <person name="Appels R."/>
            <person name="Bayer P.E."/>
            <person name="Keeble-Gagnere G."/>
            <person name="Wang J."/>
            <person name="Hirakawa H."/>
            <person name="Shirasawa K."/>
            <person name="Vercoe P."/>
            <person name="Stefanova K."/>
            <person name="Durmic Z."/>
            <person name="Nichols P."/>
            <person name="Revell C."/>
            <person name="Isobe S.N."/>
            <person name="Edwards D."/>
            <person name="Erskine W."/>
        </authorList>
    </citation>
    <scope>NUCLEOTIDE SEQUENCE [LARGE SCALE GENOMIC DNA]</scope>
    <source>
        <strain evidence="3">cv. Daliak</strain>
    </source>
</reference>
<keyword evidence="3" id="KW-1185">Reference proteome</keyword>
<dbReference type="OrthoDB" id="5984008at2759"/>
<keyword evidence="1" id="KW-0472">Membrane</keyword>
<dbReference type="InterPro" id="IPR015683">
    <property type="entry name" value="Ionotropic_Glu_rcpt"/>
</dbReference>
<dbReference type="AlphaFoldDB" id="A0A2Z6NUI1"/>
<dbReference type="Gene3D" id="3.40.190.10">
    <property type="entry name" value="Periplasmic binding protein-like II"/>
    <property type="match status" value="2"/>
</dbReference>
<dbReference type="EMBL" id="DF973768">
    <property type="protein sequence ID" value="GAU39585.1"/>
    <property type="molecule type" value="Genomic_DNA"/>
</dbReference>
<dbReference type="Proteomes" id="UP000242715">
    <property type="component" value="Unassembled WGS sequence"/>
</dbReference>
<evidence type="ECO:0000256" key="1">
    <source>
        <dbReference type="SAM" id="Phobius"/>
    </source>
</evidence>
<evidence type="ECO:0000313" key="2">
    <source>
        <dbReference type="EMBL" id="GAU39585.1"/>
    </source>
</evidence>
<protein>
    <submittedName>
        <fullName evidence="2">Uncharacterized protein</fullName>
    </submittedName>
</protein>
<evidence type="ECO:0000313" key="3">
    <source>
        <dbReference type="Proteomes" id="UP000242715"/>
    </source>
</evidence>